<feature type="region of interest" description="Disordered" evidence="1">
    <location>
        <begin position="55"/>
        <end position="75"/>
    </location>
</feature>
<organism evidence="2 3">
    <name type="scientific">Phytophthora nicotianae P1569</name>
    <dbReference type="NCBI Taxonomy" id="1317065"/>
    <lineage>
        <taxon>Eukaryota</taxon>
        <taxon>Sar</taxon>
        <taxon>Stramenopiles</taxon>
        <taxon>Oomycota</taxon>
        <taxon>Peronosporomycetes</taxon>
        <taxon>Peronosporales</taxon>
        <taxon>Peronosporaceae</taxon>
        <taxon>Phytophthora</taxon>
    </lineage>
</organism>
<name>V9DYE9_PHYNI</name>
<proteinExistence type="predicted"/>
<reference evidence="2 3" key="1">
    <citation type="submission" date="2013-11" db="EMBL/GenBank/DDBJ databases">
        <title>The Genome Sequence of Phytophthora parasitica P1569.</title>
        <authorList>
            <consortium name="The Broad Institute Genomics Platform"/>
            <person name="Russ C."/>
            <person name="Tyler B."/>
            <person name="Panabieres F."/>
            <person name="Shan W."/>
            <person name="Tripathy S."/>
            <person name="Grunwald N."/>
            <person name="Machado M."/>
            <person name="Johnson C.S."/>
            <person name="Arredondo F."/>
            <person name="Hong C."/>
            <person name="Coffey M."/>
            <person name="Young S.K."/>
            <person name="Zeng Q."/>
            <person name="Gargeya S."/>
            <person name="Fitzgerald M."/>
            <person name="Abouelleil A."/>
            <person name="Alvarado L."/>
            <person name="Chapman S.B."/>
            <person name="Gainer-Dewar J."/>
            <person name="Goldberg J."/>
            <person name="Griggs A."/>
            <person name="Gujja S."/>
            <person name="Hansen M."/>
            <person name="Howarth C."/>
            <person name="Imamovic A."/>
            <person name="Ireland A."/>
            <person name="Larimer J."/>
            <person name="McCowan C."/>
            <person name="Murphy C."/>
            <person name="Pearson M."/>
            <person name="Poon T.W."/>
            <person name="Priest M."/>
            <person name="Roberts A."/>
            <person name="Saif S."/>
            <person name="Shea T."/>
            <person name="Sykes S."/>
            <person name="Wortman J."/>
            <person name="Nusbaum C."/>
            <person name="Birren B."/>
        </authorList>
    </citation>
    <scope>NUCLEOTIDE SEQUENCE [LARGE SCALE GENOMIC DNA]</scope>
    <source>
        <strain evidence="2 3">P1569</strain>
    </source>
</reference>
<protein>
    <submittedName>
        <fullName evidence="2">Uncharacterized protein</fullName>
    </submittedName>
</protein>
<comment type="caution">
    <text evidence="2">The sequence shown here is derived from an EMBL/GenBank/DDBJ whole genome shotgun (WGS) entry which is preliminary data.</text>
</comment>
<evidence type="ECO:0000256" key="1">
    <source>
        <dbReference type="SAM" id="MobiDB-lite"/>
    </source>
</evidence>
<dbReference type="EMBL" id="ANIZ01003819">
    <property type="protein sequence ID" value="ETI31042.1"/>
    <property type="molecule type" value="Genomic_DNA"/>
</dbReference>
<dbReference type="Proteomes" id="UP000018721">
    <property type="component" value="Unassembled WGS sequence"/>
</dbReference>
<evidence type="ECO:0000313" key="3">
    <source>
        <dbReference type="Proteomes" id="UP000018721"/>
    </source>
</evidence>
<evidence type="ECO:0000313" key="2">
    <source>
        <dbReference type="EMBL" id="ETI31042.1"/>
    </source>
</evidence>
<dbReference type="AlphaFoldDB" id="V9DYE9"/>
<dbReference type="HOGENOM" id="CLU_2676492_0_0_1"/>
<accession>V9DYE9</accession>
<gene>
    <name evidence="2" type="ORF">F443_21919</name>
</gene>
<keyword evidence="3" id="KW-1185">Reference proteome</keyword>
<sequence length="75" mass="8593">MYKAGELVIAEMCTECTSNLHWSKVGREHVHYLDCEQGSKAACVYSRSATDQRVTEREFGAKPKKKTDEVLHEQF</sequence>